<accession>A0A830E2G8</accession>
<evidence type="ECO:0000313" key="4">
    <source>
        <dbReference type="Proteomes" id="UP001060771"/>
    </source>
</evidence>
<keyword evidence="4" id="KW-1185">Reference proteome</keyword>
<dbReference type="EMBL" id="AP026830">
    <property type="protein sequence ID" value="BDR91025.1"/>
    <property type="molecule type" value="Genomic_DNA"/>
</dbReference>
<evidence type="ECO:0000313" key="3">
    <source>
        <dbReference type="Proteomes" id="UP000657075"/>
    </source>
</evidence>
<evidence type="ECO:0000313" key="1">
    <source>
        <dbReference type="EMBL" id="BDR91025.1"/>
    </source>
</evidence>
<reference evidence="2" key="1">
    <citation type="journal article" date="2014" name="Int. J. Syst. Evol. Microbiol.">
        <title>Complete genome sequence of Corynebacterium casei LMG S-19264T (=DSM 44701T), isolated from a smear-ripened cheese.</title>
        <authorList>
            <consortium name="US DOE Joint Genome Institute (JGI-PGF)"/>
            <person name="Walter F."/>
            <person name="Albersmeier A."/>
            <person name="Kalinowski J."/>
            <person name="Ruckert C."/>
        </authorList>
    </citation>
    <scope>NUCLEOTIDE SEQUENCE</scope>
    <source>
        <strain evidence="2">JCM 11219</strain>
    </source>
</reference>
<dbReference type="Pfam" id="PF06675">
    <property type="entry name" value="DUF1177"/>
    <property type="match status" value="1"/>
</dbReference>
<dbReference type="Proteomes" id="UP000657075">
    <property type="component" value="Unassembled WGS sequence"/>
</dbReference>
<dbReference type="RefSeq" id="WP_188603497.1">
    <property type="nucleotide sequence ID" value="NZ_AP026830.1"/>
</dbReference>
<dbReference type="Proteomes" id="UP001060771">
    <property type="component" value="Chromosome"/>
</dbReference>
<evidence type="ECO:0008006" key="5">
    <source>
        <dbReference type="Google" id="ProtNLM"/>
    </source>
</evidence>
<reference evidence="4" key="3">
    <citation type="submission" date="2022-09" db="EMBL/GenBank/DDBJ databases">
        <title>Complete genome sequence of Vulcanisaeta souniana.</title>
        <authorList>
            <person name="Kato S."/>
            <person name="Itoh T."/>
            <person name="Ohkuma M."/>
        </authorList>
    </citation>
    <scope>NUCLEOTIDE SEQUENCE [LARGE SCALE GENOMIC DNA]</scope>
    <source>
        <strain evidence="4">JCM 11219</strain>
    </source>
</reference>
<evidence type="ECO:0000313" key="2">
    <source>
        <dbReference type="EMBL" id="GGI80109.1"/>
    </source>
</evidence>
<dbReference type="AlphaFoldDB" id="A0A830E2G8"/>
<sequence length="319" mass="34362">MSLVKYILDVIGLLDDPKVDGDKVHGFFKEKGLDKYMVINVERIKGDKGSTDFIKIIIPGTNGKSKGGNAPTLGVIGRLGGVGARPLIKGLVSDADGAIIALAVAYKLADMVSRGDELVGDVIITTHVCPNAVVTSHKPAPLISSPVDILELLRREVDSQMDGILSIDATKANLVVKGRGFAITPTIKDGWILKVSEDLINIYMWITGHLPIIVPITLQDVLPFSTPVYHINSIIQPWLYTHAPVVGIATITETVVPGSATDVANIVSLDEGSRFVIKIAKEFTSGNIRFYDENEWNTIVKIHGSIRELLLKGSPVASN</sequence>
<dbReference type="GeneID" id="76205672"/>
<proteinExistence type="predicted"/>
<reference evidence="1" key="4">
    <citation type="journal article" date="2023" name="Microbiol. Resour. Announc.">
        <title>Complete Genome Sequence of Vulcanisaeta souniana Strain IC-059, a Hyperthermophilic Archaeon Isolated from Hot Spring Water in Japan.</title>
        <authorList>
            <person name="Kato S."/>
            <person name="Itoh T."/>
            <person name="Wu L."/>
            <person name="Ma J."/>
            <person name="Ohkuma M."/>
        </authorList>
    </citation>
    <scope>NUCLEOTIDE SEQUENCE</scope>
    <source>
        <strain evidence="1">JCM 11219</strain>
    </source>
</reference>
<dbReference type="InterPro" id="IPR009561">
    <property type="entry name" value="DUF1177"/>
</dbReference>
<protein>
    <recommendedName>
        <fullName evidence="5">DUF1177 domain-containing protein</fullName>
    </recommendedName>
</protein>
<gene>
    <name evidence="2" type="ORF">GCM10007112_16330</name>
    <name evidence="1" type="ORF">Vsou_01180</name>
</gene>
<name>A0A830E2G8_9CREN</name>
<organism evidence="2 3">
    <name type="scientific">Vulcanisaeta souniana JCM 11219</name>
    <dbReference type="NCBI Taxonomy" id="1293586"/>
    <lineage>
        <taxon>Archaea</taxon>
        <taxon>Thermoproteota</taxon>
        <taxon>Thermoprotei</taxon>
        <taxon>Thermoproteales</taxon>
        <taxon>Thermoproteaceae</taxon>
        <taxon>Vulcanisaeta</taxon>
    </lineage>
</organism>
<reference evidence="2" key="2">
    <citation type="submission" date="2020-09" db="EMBL/GenBank/DDBJ databases">
        <authorList>
            <person name="Sun Q."/>
            <person name="Ohkuma M."/>
        </authorList>
    </citation>
    <scope>NUCLEOTIDE SEQUENCE</scope>
    <source>
        <strain evidence="2">JCM 11219</strain>
    </source>
</reference>
<dbReference type="EMBL" id="BMNM01000006">
    <property type="protein sequence ID" value="GGI80109.1"/>
    <property type="molecule type" value="Genomic_DNA"/>
</dbReference>
<dbReference type="OrthoDB" id="34161at2157"/>